<feature type="region of interest" description="Disordered" evidence="1">
    <location>
        <begin position="56"/>
        <end position="81"/>
    </location>
</feature>
<feature type="compositionally biased region" description="Acidic residues" evidence="1">
    <location>
        <begin position="15"/>
        <end position="27"/>
    </location>
</feature>
<dbReference type="EMBL" id="CM018043">
    <property type="protein sequence ID" value="KAA8530095.1"/>
    <property type="molecule type" value="Genomic_DNA"/>
</dbReference>
<evidence type="ECO:0000256" key="1">
    <source>
        <dbReference type="SAM" id="MobiDB-lite"/>
    </source>
</evidence>
<reference evidence="2 3" key="1">
    <citation type="submission" date="2019-09" db="EMBL/GenBank/DDBJ databases">
        <title>A chromosome-level genome assembly of the Chinese tupelo Nyssa sinensis.</title>
        <authorList>
            <person name="Yang X."/>
            <person name="Kang M."/>
            <person name="Yang Y."/>
            <person name="Xiong H."/>
            <person name="Wang M."/>
            <person name="Zhang Z."/>
            <person name="Wang Z."/>
            <person name="Wu H."/>
            <person name="Ma T."/>
            <person name="Liu J."/>
            <person name="Xi Z."/>
        </authorList>
    </citation>
    <scope>NUCLEOTIDE SEQUENCE [LARGE SCALE GENOMIC DNA]</scope>
    <source>
        <strain evidence="2">J267</strain>
        <tissue evidence="2">Leaf</tissue>
    </source>
</reference>
<gene>
    <name evidence="2" type="ORF">F0562_004804</name>
</gene>
<protein>
    <submittedName>
        <fullName evidence="2">Uncharacterized protein</fullName>
    </submittedName>
</protein>
<proteinExistence type="predicted"/>
<accession>A0A5J5AGA9</accession>
<dbReference type="Proteomes" id="UP000325577">
    <property type="component" value="Linkage Group LG2"/>
</dbReference>
<name>A0A5J5AGA9_9ASTE</name>
<evidence type="ECO:0000313" key="2">
    <source>
        <dbReference type="EMBL" id="KAA8530095.1"/>
    </source>
</evidence>
<evidence type="ECO:0000313" key="3">
    <source>
        <dbReference type="Proteomes" id="UP000325577"/>
    </source>
</evidence>
<organism evidence="2 3">
    <name type="scientific">Nyssa sinensis</name>
    <dbReference type="NCBI Taxonomy" id="561372"/>
    <lineage>
        <taxon>Eukaryota</taxon>
        <taxon>Viridiplantae</taxon>
        <taxon>Streptophyta</taxon>
        <taxon>Embryophyta</taxon>
        <taxon>Tracheophyta</taxon>
        <taxon>Spermatophyta</taxon>
        <taxon>Magnoliopsida</taxon>
        <taxon>eudicotyledons</taxon>
        <taxon>Gunneridae</taxon>
        <taxon>Pentapetalae</taxon>
        <taxon>asterids</taxon>
        <taxon>Cornales</taxon>
        <taxon>Nyssaceae</taxon>
        <taxon>Nyssa</taxon>
    </lineage>
</organism>
<feature type="region of interest" description="Disordered" evidence="1">
    <location>
        <begin position="1"/>
        <end position="42"/>
    </location>
</feature>
<keyword evidence="3" id="KW-1185">Reference proteome</keyword>
<sequence length="81" mass="8591">MEVAGDVVDHKLADGDVDTNSNEEDGDEAKVDDGVDEDGDAAGLHVGKLHRSALTGKLEQQPRRQQHEQAAVPATSKDEGD</sequence>
<dbReference type="AlphaFoldDB" id="A0A5J5AGA9"/>